<accession>A0A7C9GWT9</accession>
<dbReference type="PANTHER" id="PTHR43045:SF2">
    <property type="entry name" value="INNER MEMBRANE METABOLITE TRANSPORT PROTEIN YHJE"/>
    <property type="match status" value="1"/>
</dbReference>
<proteinExistence type="predicted"/>
<dbReference type="InterPro" id="IPR011701">
    <property type="entry name" value="MFS"/>
</dbReference>
<dbReference type="OrthoDB" id="9783227at2"/>
<feature type="transmembrane region" description="Helical" evidence="7">
    <location>
        <begin position="313"/>
        <end position="332"/>
    </location>
</feature>
<keyword evidence="6 7" id="KW-0472">Membrane</keyword>
<reference evidence="9 10" key="1">
    <citation type="submission" date="2019-09" db="EMBL/GenBank/DDBJ databases">
        <title>Polymorphobacter sp. isolated from a lake in China.</title>
        <authorList>
            <person name="Liu Z."/>
        </authorList>
    </citation>
    <scope>NUCLEOTIDE SEQUENCE [LARGE SCALE GENOMIC DNA]</scope>
    <source>
        <strain evidence="9 10">D40P</strain>
    </source>
</reference>
<dbReference type="GO" id="GO:0005886">
    <property type="term" value="C:plasma membrane"/>
    <property type="evidence" value="ECO:0007669"/>
    <property type="project" value="UniProtKB-SubCell"/>
</dbReference>
<protein>
    <submittedName>
        <fullName evidence="9">MFS transporter</fullName>
    </submittedName>
</protein>
<comment type="caution">
    <text evidence="9">The sequence shown here is derived from an EMBL/GenBank/DDBJ whole genome shotgun (WGS) entry which is preliminary data.</text>
</comment>
<dbReference type="InterPro" id="IPR036259">
    <property type="entry name" value="MFS_trans_sf"/>
</dbReference>
<evidence type="ECO:0000313" key="9">
    <source>
        <dbReference type="EMBL" id="MQT18229.1"/>
    </source>
</evidence>
<dbReference type="PANTHER" id="PTHR43045">
    <property type="entry name" value="SHIKIMATE TRANSPORTER"/>
    <property type="match status" value="1"/>
</dbReference>
<dbReference type="PROSITE" id="PS50850">
    <property type="entry name" value="MFS"/>
    <property type="match status" value="1"/>
</dbReference>
<feature type="transmembrane region" description="Helical" evidence="7">
    <location>
        <begin position="193"/>
        <end position="212"/>
    </location>
</feature>
<feature type="transmembrane region" description="Helical" evidence="7">
    <location>
        <begin position="283"/>
        <end position="304"/>
    </location>
</feature>
<keyword evidence="2" id="KW-0813">Transport</keyword>
<evidence type="ECO:0000313" key="10">
    <source>
        <dbReference type="Proteomes" id="UP000481327"/>
    </source>
</evidence>
<keyword evidence="5 7" id="KW-1133">Transmembrane helix</keyword>
<dbReference type="GO" id="GO:0022857">
    <property type="term" value="F:transmembrane transporter activity"/>
    <property type="evidence" value="ECO:0007669"/>
    <property type="project" value="InterPro"/>
</dbReference>
<feature type="transmembrane region" description="Helical" evidence="7">
    <location>
        <begin position="94"/>
        <end position="114"/>
    </location>
</feature>
<dbReference type="Proteomes" id="UP000481327">
    <property type="component" value="Unassembled WGS sequence"/>
</dbReference>
<feature type="domain" description="Major facilitator superfamily (MFS) profile" evidence="8">
    <location>
        <begin position="20"/>
        <end position="429"/>
    </location>
</feature>
<dbReference type="EMBL" id="WIOL01000005">
    <property type="protein sequence ID" value="MQT18229.1"/>
    <property type="molecule type" value="Genomic_DNA"/>
</dbReference>
<feature type="transmembrane region" description="Helical" evidence="7">
    <location>
        <begin position="338"/>
        <end position="362"/>
    </location>
</feature>
<feature type="transmembrane region" description="Helical" evidence="7">
    <location>
        <begin position="374"/>
        <end position="394"/>
    </location>
</feature>
<feature type="transmembrane region" description="Helical" evidence="7">
    <location>
        <begin position="61"/>
        <end position="82"/>
    </location>
</feature>
<evidence type="ECO:0000256" key="6">
    <source>
        <dbReference type="ARBA" id="ARBA00023136"/>
    </source>
</evidence>
<name>A0A7C9GWT9_9SPHN</name>
<organism evidence="9 10">
    <name type="scientific">Sandarakinorhabdus fusca</name>
    <dbReference type="NCBI Taxonomy" id="1439888"/>
    <lineage>
        <taxon>Bacteria</taxon>
        <taxon>Pseudomonadati</taxon>
        <taxon>Pseudomonadota</taxon>
        <taxon>Alphaproteobacteria</taxon>
        <taxon>Sphingomonadales</taxon>
        <taxon>Sphingosinicellaceae</taxon>
        <taxon>Sandarakinorhabdus</taxon>
    </lineage>
</organism>
<gene>
    <name evidence="9" type="ORF">F3168_13280</name>
</gene>
<feature type="transmembrane region" description="Helical" evidence="7">
    <location>
        <begin position="120"/>
        <end position="147"/>
    </location>
</feature>
<keyword evidence="4 7" id="KW-0812">Transmembrane</keyword>
<feature type="transmembrane region" description="Helical" evidence="7">
    <location>
        <begin position="20"/>
        <end position="41"/>
    </location>
</feature>
<comment type="subcellular location">
    <subcellularLocation>
        <location evidence="1">Cell membrane</location>
        <topology evidence="1">Multi-pass membrane protein</topology>
    </subcellularLocation>
</comment>
<feature type="transmembrane region" description="Helical" evidence="7">
    <location>
        <begin position="248"/>
        <end position="271"/>
    </location>
</feature>
<sequence length="437" mass="45302">MTAPPPAPKAAPKAASTRRILGASLVGTAVEFYDFYIYATAASLVFGPLFFPSDNASAQLLAAYASFAVAFVARPIGALVFGHYGDRIGRKSTLVASLLVMGGSTLAIAFLPTYASVGWFAPLLLCALRFGQGFGLGGEWGGAALLAVENAPPGWRGRFGIFPQLGAPVGFIAANGLFLLLGLTLTDADFQAWGWRLPFLFSALLVAVGLWVRLKLTETPAFAAMAEKGPPPGVPIAELLRDHWRATLGGTLGVIACFALFYLSTAFALGFGTTRLGYARETFLSVELGAILFLAVGILLSGWLSDRFDPRRVLIGGCVAGIGVGLLLAPMLGSGSLAVVAAFLALALFTMGFVYGPLGAWLPGLFPARVRYTGASMAFNLGGILGGGLAPIAAQALSEWGGLQPVGWYLAAACAASLGALLALKRSAHLDGDLPSR</sequence>
<keyword evidence="3" id="KW-1003">Cell membrane</keyword>
<evidence type="ECO:0000256" key="5">
    <source>
        <dbReference type="ARBA" id="ARBA00022989"/>
    </source>
</evidence>
<evidence type="ECO:0000259" key="8">
    <source>
        <dbReference type="PROSITE" id="PS50850"/>
    </source>
</evidence>
<evidence type="ECO:0000256" key="2">
    <source>
        <dbReference type="ARBA" id="ARBA00022448"/>
    </source>
</evidence>
<dbReference type="Pfam" id="PF07690">
    <property type="entry name" value="MFS_1"/>
    <property type="match status" value="1"/>
</dbReference>
<dbReference type="RefSeq" id="WP_152578692.1">
    <property type="nucleotide sequence ID" value="NZ_JAATJI010000001.1"/>
</dbReference>
<dbReference type="FunFam" id="1.20.1250.20:FF:000001">
    <property type="entry name" value="Dicarboxylate MFS transporter"/>
    <property type="match status" value="1"/>
</dbReference>
<keyword evidence="10" id="KW-1185">Reference proteome</keyword>
<dbReference type="AlphaFoldDB" id="A0A7C9GWT9"/>
<evidence type="ECO:0000256" key="1">
    <source>
        <dbReference type="ARBA" id="ARBA00004651"/>
    </source>
</evidence>
<dbReference type="InterPro" id="IPR020846">
    <property type="entry name" value="MFS_dom"/>
</dbReference>
<feature type="transmembrane region" description="Helical" evidence="7">
    <location>
        <begin position="159"/>
        <end position="181"/>
    </location>
</feature>
<evidence type="ECO:0000256" key="4">
    <source>
        <dbReference type="ARBA" id="ARBA00022692"/>
    </source>
</evidence>
<evidence type="ECO:0000256" key="3">
    <source>
        <dbReference type="ARBA" id="ARBA00022475"/>
    </source>
</evidence>
<dbReference type="Gene3D" id="1.20.1250.20">
    <property type="entry name" value="MFS general substrate transporter like domains"/>
    <property type="match status" value="1"/>
</dbReference>
<dbReference type="CDD" id="cd17369">
    <property type="entry name" value="MFS_ShiA_like"/>
    <property type="match status" value="1"/>
</dbReference>
<evidence type="ECO:0000256" key="7">
    <source>
        <dbReference type="SAM" id="Phobius"/>
    </source>
</evidence>
<feature type="transmembrane region" description="Helical" evidence="7">
    <location>
        <begin position="406"/>
        <end position="424"/>
    </location>
</feature>
<dbReference type="SUPFAM" id="SSF103473">
    <property type="entry name" value="MFS general substrate transporter"/>
    <property type="match status" value="1"/>
</dbReference>